<reference evidence="2" key="1">
    <citation type="submission" date="2009-08" db="EMBL/GenBank/DDBJ databases">
        <title>The complete genome of Chitinophaga pinensis DSM 2588.</title>
        <authorList>
            <consortium name="US DOE Joint Genome Institute (JGI-PGF)"/>
            <person name="Lucas S."/>
            <person name="Copeland A."/>
            <person name="Lapidus A."/>
            <person name="Glavina del Rio T."/>
            <person name="Dalin E."/>
            <person name="Tice H."/>
            <person name="Bruce D."/>
            <person name="Goodwin L."/>
            <person name="Pitluck S."/>
            <person name="Kyrpides N."/>
            <person name="Mavromatis K."/>
            <person name="Ivanova N."/>
            <person name="Mikhailova N."/>
            <person name="Sims D."/>
            <person name="Meinche L."/>
            <person name="Brettin T."/>
            <person name="Detter J.C."/>
            <person name="Han C."/>
            <person name="Larimer F."/>
            <person name="Land M."/>
            <person name="Hauser L."/>
            <person name="Markowitz V."/>
            <person name="Cheng J.-F."/>
            <person name="Hugenholtz P."/>
            <person name="Woyke T."/>
            <person name="Wu D."/>
            <person name="Spring S."/>
            <person name="Klenk H.-P."/>
            <person name="Eisen J.A."/>
        </authorList>
    </citation>
    <scope>NUCLEOTIDE SEQUENCE [LARGE SCALE GENOMIC DNA]</scope>
    <source>
        <strain evidence="2">ATCC 43595 / DSM 2588 / LMG 13176 / NBRC 15968 / NCIMB 11800 / UQM 2034</strain>
    </source>
</reference>
<organism evidence="1 2">
    <name type="scientific">Chitinophaga pinensis (strain ATCC 43595 / DSM 2588 / LMG 13176 / NBRC 15968 / NCIMB 11800 / UQM 2034)</name>
    <dbReference type="NCBI Taxonomy" id="485918"/>
    <lineage>
        <taxon>Bacteria</taxon>
        <taxon>Pseudomonadati</taxon>
        <taxon>Bacteroidota</taxon>
        <taxon>Chitinophagia</taxon>
        <taxon>Chitinophagales</taxon>
        <taxon>Chitinophagaceae</taxon>
        <taxon>Chitinophaga</taxon>
    </lineage>
</organism>
<dbReference type="RefSeq" id="WP_012791909.1">
    <property type="nucleotide sequence ID" value="NC_013132.1"/>
</dbReference>
<dbReference type="AlphaFoldDB" id="A0A979G6J4"/>
<gene>
    <name evidence="1" type="ordered locus">Cpin_4292</name>
</gene>
<name>A0A979G6J4_CHIPD</name>
<dbReference type="PANTHER" id="PTHR37835:SF1">
    <property type="entry name" value="ALPHA-CLOSTRIPAIN"/>
    <property type="match status" value="1"/>
</dbReference>
<dbReference type="PANTHER" id="PTHR37835">
    <property type="entry name" value="ALPHA-CLOSTRIPAIN"/>
    <property type="match status" value="1"/>
</dbReference>
<reference evidence="1 2" key="2">
    <citation type="journal article" date="2010" name="Stand. Genomic Sci.">
        <title>Complete genome sequence of Chitinophaga pinensis type strain (UQM 2034).</title>
        <authorList>
            <person name="Glavina Del Rio T."/>
            <person name="Abt B."/>
            <person name="Spring S."/>
            <person name="Lapidus A."/>
            <person name="Nolan M."/>
            <person name="Tice H."/>
            <person name="Copeland A."/>
            <person name="Cheng J.F."/>
            <person name="Chen F."/>
            <person name="Bruce D."/>
            <person name="Goodwin L."/>
            <person name="Pitluck S."/>
            <person name="Ivanova N."/>
            <person name="Mavromatis K."/>
            <person name="Mikhailova N."/>
            <person name="Pati A."/>
            <person name="Chen A."/>
            <person name="Palaniappan K."/>
            <person name="Land M."/>
            <person name="Hauser L."/>
            <person name="Chang Y.J."/>
            <person name="Jeffries C.D."/>
            <person name="Chain P."/>
            <person name="Saunders E."/>
            <person name="Detter J.C."/>
            <person name="Brettin T."/>
            <person name="Rohde M."/>
            <person name="Goker M."/>
            <person name="Bristow J."/>
            <person name="Eisen J.A."/>
            <person name="Markowitz V."/>
            <person name="Hugenholtz P."/>
            <person name="Kyrpides N.C."/>
            <person name="Klenk H.P."/>
            <person name="Lucas S."/>
        </authorList>
    </citation>
    <scope>NUCLEOTIDE SEQUENCE [LARGE SCALE GENOMIC DNA]</scope>
    <source>
        <strain evidence="2">ATCC 43595 / DSM 2588 / LMG 13176 / NBRC 15968 / NCIMB 11800 / UQM 2034</strain>
    </source>
</reference>
<dbReference type="KEGG" id="cpi:Cpin_4292"/>
<evidence type="ECO:0000313" key="1">
    <source>
        <dbReference type="EMBL" id="ACU61741.1"/>
    </source>
</evidence>
<accession>A0A979G6J4</accession>
<evidence type="ECO:0000313" key="2">
    <source>
        <dbReference type="Proteomes" id="UP000002215"/>
    </source>
</evidence>
<protein>
    <submittedName>
        <fullName evidence="1">Uncharacterized protein</fullName>
    </submittedName>
</protein>
<proteinExistence type="predicted"/>
<dbReference type="Proteomes" id="UP000002215">
    <property type="component" value="Chromosome"/>
</dbReference>
<dbReference type="InterPro" id="IPR005077">
    <property type="entry name" value="Peptidase_C11"/>
</dbReference>
<dbReference type="EMBL" id="CP001699">
    <property type="protein sequence ID" value="ACU61741.1"/>
    <property type="molecule type" value="Genomic_DNA"/>
</dbReference>
<dbReference type="Pfam" id="PF03415">
    <property type="entry name" value="Peptidase_C11"/>
    <property type="match status" value="1"/>
</dbReference>
<sequence>MYKWTVIYLIKATSVTEVAMGQMLDKLKASDLSKDIAVVLCISAPLSSISKYLKVPSGPGDANRKTTCFFELALTTNKKNVEKPKFLFLSEAADFNIKSTTSVAKYFKNLVLTQYPADKYMLFTWEHGSAFGIFKEGVLTVNDTTPPDQSMTMEARFVRQAINVKSDQVRIRESIDTVQIAVNNLAATQFDMLTMEELKDAIEIGFAGRKVDVLVMLNCWMQFFDTGLTLSKHVDYLVGPETDMDFNGYNYSAIFGLLSSQPDISPRGLSSFIVTSFKDKADADALGSDNRTALFAACLKYYPSLAKLTSEICEALIPLLKDHFRQFDIARTNCLFIELKYLLADLSSFFYHIKIQLYEHLDPSVIKKIDQAHLIMHEMIVQRALGRGINTDLQFPPDYPLGISVCFPQRESQIESDFYLTYILQNSEFATIFSKRYLWDDFIAAFIQQAKAEGLS</sequence>